<sequence length="720" mass="78029">MQVVSRKLLRRVGAGLLVVVAFLLSLGVRATHIIGGDMSMQAVGATPGLFKLQLNQYWDETRLGSVNRDLSVKVLIYRKDNPILVERVEIPFQEMLPLTFDNAACATLRQLSFTQARYYITHQFDPQKYTDPGGYYIVWERCCRNDALTNVNTSTTAGAAMVFYLEFPPMQKNGTNFINSAPDFRLPNGSYICVNKPFTFNVDAVDADGDQLRYSLVTPLNGYTTRNDQTSTDDSPRSSYPPIMWAAGYSLTNIIPGNPTLSINSSTGQLSVRATQEGLYLFTVQCEEFRKGIRIGVVRRDFQLPVVDCSKNAPPPAVVLVNGKPAVELLWCDNQSVVLSVERDSKWAYQWQKDGANIRGSTSDTLNIKSSGVYTVVKSLANVCASDTTSQAVKVTLGTLTAEIKASALAFCADDSVQLSVTNPGNGNKYVWETNGAKLADTASHIVARQAGTYLVHVTSSSGCKANSNQVTLTQYARPSVSLDSIAPICITNPAVVTLQGQPSGGTFAGLGVQGSQFNPATAGVGRHKITYTVIGDNGCKSTQTRWAVVTAAPTLTGQATYQTIVGDSVQLITQTDMPVNTYQWTPPTSLNRSDVASPKAGPAVTTPYQVTATSAPGCFATLPVLVVVVTPLFIPSAFSPNADGRNDVWIIPNISAFPQCEVSIFSRWGELIFFSQGYAQPWDGTYKKVPVETGMYTYQIRTGTGPLTTTYRGQLAVIH</sequence>
<keyword evidence="2" id="KW-1185">Reference proteome</keyword>
<accession>A0A1I2A8J4</accession>
<dbReference type="Pfam" id="PF13585">
    <property type="entry name" value="CHU_C"/>
    <property type="match status" value="1"/>
</dbReference>
<protein>
    <submittedName>
        <fullName evidence="1">Gliding motility-associated C-terminal domain-containing protein</fullName>
    </submittedName>
</protein>
<organism evidence="1 2">
    <name type="scientific">Spirosoma endophyticum</name>
    <dbReference type="NCBI Taxonomy" id="662367"/>
    <lineage>
        <taxon>Bacteria</taxon>
        <taxon>Pseudomonadati</taxon>
        <taxon>Bacteroidota</taxon>
        <taxon>Cytophagia</taxon>
        <taxon>Cytophagales</taxon>
        <taxon>Cytophagaceae</taxon>
        <taxon>Spirosoma</taxon>
    </lineage>
</organism>
<dbReference type="SUPFAM" id="SSF49299">
    <property type="entry name" value="PKD domain"/>
    <property type="match status" value="1"/>
</dbReference>
<evidence type="ECO:0000313" key="2">
    <source>
        <dbReference type="Proteomes" id="UP000198598"/>
    </source>
</evidence>
<dbReference type="InterPro" id="IPR026341">
    <property type="entry name" value="T9SS_type_B"/>
</dbReference>
<dbReference type="AlphaFoldDB" id="A0A1I2A8J4"/>
<dbReference type="NCBIfam" id="TIGR04131">
    <property type="entry name" value="Bac_Flav_CTERM"/>
    <property type="match status" value="1"/>
</dbReference>
<dbReference type="EMBL" id="FOLQ01000013">
    <property type="protein sequence ID" value="SFE39130.1"/>
    <property type="molecule type" value="Genomic_DNA"/>
</dbReference>
<name>A0A1I2A8J4_9BACT</name>
<gene>
    <name evidence="1" type="ORF">SAMN05216167_11383</name>
</gene>
<dbReference type="RefSeq" id="WP_245776779.1">
    <property type="nucleotide sequence ID" value="NZ_FOLQ01000013.1"/>
</dbReference>
<dbReference type="Gene3D" id="2.60.40.10">
    <property type="entry name" value="Immunoglobulins"/>
    <property type="match status" value="1"/>
</dbReference>
<proteinExistence type="predicted"/>
<dbReference type="InterPro" id="IPR013783">
    <property type="entry name" value="Ig-like_fold"/>
</dbReference>
<dbReference type="STRING" id="662367.SAMN05216167_11383"/>
<dbReference type="Proteomes" id="UP000198598">
    <property type="component" value="Unassembled WGS sequence"/>
</dbReference>
<reference evidence="1 2" key="1">
    <citation type="submission" date="2016-10" db="EMBL/GenBank/DDBJ databases">
        <authorList>
            <person name="de Groot N.N."/>
        </authorList>
    </citation>
    <scope>NUCLEOTIDE SEQUENCE [LARGE SCALE GENOMIC DNA]</scope>
    <source>
        <strain evidence="1 2">DSM 26130</strain>
    </source>
</reference>
<dbReference type="InterPro" id="IPR035986">
    <property type="entry name" value="PKD_dom_sf"/>
</dbReference>
<evidence type="ECO:0000313" key="1">
    <source>
        <dbReference type="EMBL" id="SFE39130.1"/>
    </source>
</evidence>